<dbReference type="Gene3D" id="3.40.50.150">
    <property type="entry name" value="Vaccinia Virus protein VP39"/>
    <property type="match status" value="1"/>
</dbReference>
<dbReference type="AlphaFoldDB" id="H6L3B6"/>
<dbReference type="PANTHER" id="PTHR43464">
    <property type="entry name" value="METHYLTRANSFERASE"/>
    <property type="match status" value="1"/>
</dbReference>
<keyword evidence="2" id="KW-0808">Transferase</keyword>
<dbReference type="GO" id="GO:0032259">
    <property type="term" value="P:methylation"/>
    <property type="evidence" value="ECO:0007669"/>
    <property type="project" value="UniProtKB-KW"/>
</dbReference>
<dbReference type="Proteomes" id="UP000007519">
    <property type="component" value="Chromosome"/>
</dbReference>
<reference evidence="2 3" key="1">
    <citation type="journal article" date="2012" name="Stand. Genomic Sci.">
        <title>Complete genome sequencing and analysis of Saprospira grandis str. Lewin, a predatory marine bacterium.</title>
        <authorList>
            <person name="Saw J.H."/>
            <person name="Yuryev A."/>
            <person name="Kanbe M."/>
            <person name="Hou S."/>
            <person name="Young A.G."/>
            <person name="Aizawa S."/>
            <person name="Alam M."/>
        </authorList>
    </citation>
    <scope>NUCLEOTIDE SEQUENCE [LARGE SCALE GENOMIC DNA]</scope>
    <source>
        <strain evidence="2 3">Lewin</strain>
    </source>
</reference>
<dbReference type="CDD" id="cd02440">
    <property type="entry name" value="AdoMet_MTases"/>
    <property type="match status" value="1"/>
</dbReference>
<accession>H6L3B6</accession>
<dbReference type="PANTHER" id="PTHR43464:SF82">
    <property type="entry name" value="METHYLTRANSFERASE DOMAIN-CONTAINING PROTEIN"/>
    <property type="match status" value="1"/>
</dbReference>
<evidence type="ECO:0000313" key="2">
    <source>
        <dbReference type="EMBL" id="AFC23763.1"/>
    </source>
</evidence>
<evidence type="ECO:0000313" key="3">
    <source>
        <dbReference type="Proteomes" id="UP000007519"/>
    </source>
</evidence>
<dbReference type="HOGENOM" id="CLU_065741_0_0_10"/>
<dbReference type="Pfam" id="PF13847">
    <property type="entry name" value="Methyltransf_31"/>
    <property type="match status" value="1"/>
</dbReference>
<dbReference type="EMBL" id="CP002831">
    <property type="protein sequence ID" value="AFC23763.1"/>
    <property type="molecule type" value="Genomic_DNA"/>
</dbReference>
<organism evidence="2 3">
    <name type="scientific">Saprospira grandis (strain Lewin)</name>
    <dbReference type="NCBI Taxonomy" id="984262"/>
    <lineage>
        <taxon>Bacteria</taxon>
        <taxon>Pseudomonadati</taxon>
        <taxon>Bacteroidota</taxon>
        <taxon>Saprospiria</taxon>
        <taxon>Saprospirales</taxon>
        <taxon>Saprospiraceae</taxon>
        <taxon>Saprospira</taxon>
    </lineage>
</organism>
<dbReference type="STRING" id="984262.SGRA_1028"/>
<dbReference type="SUPFAM" id="SSF53335">
    <property type="entry name" value="S-adenosyl-L-methionine-dependent methyltransferases"/>
    <property type="match status" value="1"/>
</dbReference>
<dbReference type="eggNOG" id="COG2227">
    <property type="taxonomic scope" value="Bacteria"/>
</dbReference>
<dbReference type="KEGG" id="sgn:SGRA_1028"/>
<feature type="domain" description="Methyltransferase" evidence="1">
    <location>
        <begin position="52"/>
        <end position="160"/>
    </location>
</feature>
<dbReference type="RefSeq" id="WP_015691412.1">
    <property type="nucleotide sequence ID" value="NC_016940.1"/>
</dbReference>
<dbReference type="OrthoDB" id="8385759at2"/>
<dbReference type="InterPro" id="IPR029063">
    <property type="entry name" value="SAM-dependent_MTases_sf"/>
</dbReference>
<proteinExistence type="predicted"/>
<sequence>MNYQEQFAANKAVWEQRAALHPETEFYQQDAFMQGQTSLQSIELSLLEANLSGKRVLHLQCHFGQDSLSLARMGAEVVGLDLSETAIAKAQSLAEALNLNAHFYQGNVLDAQEILAQEAPFDLIFCSYGVVYWLPDLLQWGQEIGPLLKRGGEFMLVEFHPIVWMFDDNFSYIQYSYFDQGAIETEEEGSYAKREAEISGKSYGWNHSLSEMTAALTEGAGWQLSYLKEYKFSPYNCFNNTVAHPEGYQIKGLEDKIPMVFALGAQRP</sequence>
<evidence type="ECO:0000259" key="1">
    <source>
        <dbReference type="Pfam" id="PF13847"/>
    </source>
</evidence>
<keyword evidence="3" id="KW-1185">Reference proteome</keyword>
<keyword evidence="2" id="KW-0489">Methyltransferase</keyword>
<name>H6L3B6_SAPGL</name>
<dbReference type="GO" id="GO:0008168">
    <property type="term" value="F:methyltransferase activity"/>
    <property type="evidence" value="ECO:0007669"/>
    <property type="project" value="UniProtKB-KW"/>
</dbReference>
<protein>
    <submittedName>
        <fullName evidence="2">SAM-dependent methyltransferase</fullName>
    </submittedName>
</protein>
<gene>
    <name evidence="2" type="ordered locus">SGRA_1028</name>
</gene>
<dbReference type="InterPro" id="IPR025714">
    <property type="entry name" value="Methyltranfer_dom"/>
</dbReference>